<dbReference type="InterPro" id="IPR016035">
    <property type="entry name" value="Acyl_Trfase/lysoPLipase"/>
</dbReference>
<evidence type="ECO:0000313" key="7">
    <source>
        <dbReference type="Proteomes" id="UP000652198"/>
    </source>
</evidence>
<gene>
    <name evidence="6" type="ORF">GNZ12_17295</name>
</gene>
<protein>
    <submittedName>
        <fullName evidence="6">Patatin-like phospholipase family protein</fullName>
    </submittedName>
</protein>
<feature type="active site" description="Proton acceptor" evidence="4">
    <location>
        <position position="217"/>
    </location>
</feature>
<dbReference type="InterPro" id="IPR050301">
    <property type="entry name" value="NTE"/>
</dbReference>
<evidence type="ECO:0000313" key="6">
    <source>
        <dbReference type="EMBL" id="NPT43037.1"/>
    </source>
</evidence>
<evidence type="ECO:0000256" key="3">
    <source>
        <dbReference type="ARBA" id="ARBA00023098"/>
    </source>
</evidence>
<accession>A0ABX2BQ64</accession>
<feature type="domain" description="PNPLA" evidence="5">
    <location>
        <begin position="23"/>
        <end position="230"/>
    </location>
</feature>
<dbReference type="EMBL" id="WOEY01000066">
    <property type="protein sequence ID" value="NPT43037.1"/>
    <property type="molecule type" value="Genomic_DNA"/>
</dbReference>
<reference evidence="6 7" key="1">
    <citation type="submission" date="2019-11" db="EMBL/GenBank/DDBJ databases">
        <title>Metabolism of dissolved organic matter in forest soils.</title>
        <authorList>
            <person name="Cyle K.T."/>
            <person name="Wilhelm R.C."/>
            <person name="Martinez C.E."/>
        </authorList>
    </citation>
    <scope>NUCLEOTIDE SEQUENCE [LARGE SCALE GENOMIC DNA]</scope>
    <source>
        <strain evidence="6 7">1N</strain>
    </source>
</reference>
<dbReference type="Gene3D" id="3.40.1090.10">
    <property type="entry name" value="Cytosolic phospholipase A2 catalytic domain"/>
    <property type="match status" value="2"/>
</dbReference>
<keyword evidence="3 4" id="KW-0443">Lipid metabolism</keyword>
<organism evidence="6 7">
    <name type="scientific">Paraburkholderia solitsugae</name>
    <dbReference type="NCBI Taxonomy" id="2675748"/>
    <lineage>
        <taxon>Bacteria</taxon>
        <taxon>Pseudomonadati</taxon>
        <taxon>Pseudomonadota</taxon>
        <taxon>Betaproteobacteria</taxon>
        <taxon>Burkholderiales</taxon>
        <taxon>Burkholderiaceae</taxon>
        <taxon>Paraburkholderia</taxon>
    </lineage>
</organism>
<evidence type="ECO:0000259" key="5">
    <source>
        <dbReference type="PROSITE" id="PS51635"/>
    </source>
</evidence>
<evidence type="ECO:0000256" key="4">
    <source>
        <dbReference type="PROSITE-ProRule" id="PRU01161"/>
    </source>
</evidence>
<comment type="caution">
    <text evidence="6">The sequence shown here is derived from an EMBL/GenBank/DDBJ whole genome shotgun (WGS) entry which is preliminary data.</text>
</comment>
<evidence type="ECO:0000256" key="2">
    <source>
        <dbReference type="ARBA" id="ARBA00022963"/>
    </source>
</evidence>
<evidence type="ECO:0000256" key="1">
    <source>
        <dbReference type="ARBA" id="ARBA00022801"/>
    </source>
</evidence>
<proteinExistence type="predicted"/>
<keyword evidence="1 4" id="KW-0378">Hydrolase</keyword>
<dbReference type="InterPro" id="IPR002641">
    <property type="entry name" value="PNPLA_dom"/>
</dbReference>
<dbReference type="PANTHER" id="PTHR14226">
    <property type="entry name" value="NEUROPATHY TARGET ESTERASE/SWISS CHEESE D.MELANOGASTER"/>
    <property type="match status" value="1"/>
</dbReference>
<sequence>MENGQTAAAAEPNQAGGLPRVALALQGGGSHGAFTWGVLDRLLEEVGRERLHIAAISGASAGGINATLCACGLVLGGAEAARTKLRAFWEAVSRSGALAGNALFGFAEPGPFGGWNIDWSPMAIALEAVGLVVSPYNNPFYQDALRPLLEQVLPPAELAAFNQTKGTAPVFVAATNVRDNQRMIFTQPALSIDALRASACLPTAFRAVTIDGVPYWDGGYLGNPPLSPLVDVVKDLILVMVNPLVRQHMPPKNARDIQDRLNEIGFNASVVLEINAIEAVNRVLADLGDADVSKRTKYKPVRFHLIRDDPFLAEFGFVSKSSTSWALIDKLFERGRAVADRWLAASHGQLGRASSCDVHTELVRPVLGARGVAQAPARAT</sequence>
<feature type="active site" description="Nucleophile" evidence="4">
    <location>
        <position position="60"/>
    </location>
</feature>
<keyword evidence="7" id="KW-1185">Reference proteome</keyword>
<feature type="short sequence motif" description="GXGXXG" evidence="4">
    <location>
        <begin position="27"/>
        <end position="32"/>
    </location>
</feature>
<name>A0ABX2BQ64_9BURK</name>
<keyword evidence="2 4" id="KW-0442">Lipid degradation</keyword>
<dbReference type="PROSITE" id="PS51635">
    <property type="entry name" value="PNPLA"/>
    <property type="match status" value="1"/>
</dbReference>
<dbReference type="SUPFAM" id="SSF52151">
    <property type="entry name" value="FabD/lysophospholipase-like"/>
    <property type="match status" value="1"/>
</dbReference>
<feature type="short sequence motif" description="DGA/G" evidence="4">
    <location>
        <begin position="217"/>
        <end position="219"/>
    </location>
</feature>
<dbReference type="Pfam" id="PF01734">
    <property type="entry name" value="Patatin"/>
    <property type="match status" value="1"/>
</dbReference>
<dbReference type="RefSeq" id="WP_172311869.1">
    <property type="nucleotide sequence ID" value="NZ_WOEY01000066.1"/>
</dbReference>
<dbReference type="Proteomes" id="UP000652198">
    <property type="component" value="Unassembled WGS sequence"/>
</dbReference>
<feature type="short sequence motif" description="GXSXG" evidence="4">
    <location>
        <begin position="58"/>
        <end position="62"/>
    </location>
</feature>
<dbReference type="PANTHER" id="PTHR14226:SF78">
    <property type="entry name" value="SLR0060 PROTEIN"/>
    <property type="match status" value="1"/>
</dbReference>